<keyword evidence="2" id="KW-1185">Reference proteome</keyword>
<evidence type="ECO:0000313" key="2">
    <source>
        <dbReference type="Proteomes" id="UP000276133"/>
    </source>
</evidence>
<name>A0A3M7RZS3_BRAPC</name>
<dbReference type="Proteomes" id="UP000276133">
    <property type="component" value="Unassembled WGS sequence"/>
</dbReference>
<sequence>MYCLNYKPLVDVDLWCQKLLNRILIYGVKSWAHYFPSLLILKNSSPILLKNRPLTQNLYLELTRTLNQGLAPDPFGLSPYSQYQGTDLDLDWLHLLLIYMGLKGKKDENIIKLIFSLKY</sequence>
<dbReference type="EMBL" id="REGN01002284">
    <property type="protein sequence ID" value="RNA29073.1"/>
    <property type="molecule type" value="Genomic_DNA"/>
</dbReference>
<dbReference type="AlphaFoldDB" id="A0A3M7RZS3"/>
<reference evidence="1 2" key="1">
    <citation type="journal article" date="2018" name="Sci. Rep.">
        <title>Genomic signatures of local adaptation to the degree of environmental predictability in rotifers.</title>
        <authorList>
            <person name="Franch-Gras L."/>
            <person name="Hahn C."/>
            <person name="Garcia-Roger E.M."/>
            <person name="Carmona M.J."/>
            <person name="Serra M."/>
            <person name="Gomez A."/>
        </authorList>
    </citation>
    <scope>NUCLEOTIDE SEQUENCE [LARGE SCALE GENOMIC DNA]</scope>
    <source>
        <strain evidence="1">HYR1</strain>
    </source>
</reference>
<organism evidence="1 2">
    <name type="scientific">Brachionus plicatilis</name>
    <name type="common">Marine rotifer</name>
    <name type="synonym">Brachionus muelleri</name>
    <dbReference type="NCBI Taxonomy" id="10195"/>
    <lineage>
        <taxon>Eukaryota</taxon>
        <taxon>Metazoa</taxon>
        <taxon>Spiralia</taxon>
        <taxon>Gnathifera</taxon>
        <taxon>Rotifera</taxon>
        <taxon>Eurotatoria</taxon>
        <taxon>Monogononta</taxon>
        <taxon>Pseudotrocha</taxon>
        <taxon>Ploima</taxon>
        <taxon>Brachionidae</taxon>
        <taxon>Brachionus</taxon>
    </lineage>
</organism>
<proteinExistence type="predicted"/>
<accession>A0A3M7RZS3</accession>
<comment type="caution">
    <text evidence="1">The sequence shown here is derived from an EMBL/GenBank/DDBJ whole genome shotgun (WGS) entry which is preliminary data.</text>
</comment>
<evidence type="ECO:0000313" key="1">
    <source>
        <dbReference type="EMBL" id="RNA29073.1"/>
    </source>
</evidence>
<protein>
    <submittedName>
        <fullName evidence="1">Uncharacterized protein</fullName>
    </submittedName>
</protein>
<gene>
    <name evidence="1" type="ORF">BpHYR1_044131</name>
</gene>